<dbReference type="Proteomes" id="UP000030377">
    <property type="component" value="Unassembled WGS sequence"/>
</dbReference>
<sequence length="62" mass="6549">MIAAGCVLFDHDGVGFGLIEILALVIDSPEKSMVRPSSVGMIAKDDTGMLVLFVLAQRVTSI</sequence>
<evidence type="ECO:0000313" key="2">
    <source>
        <dbReference type="Proteomes" id="UP000030377"/>
    </source>
</evidence>
<accession>A0A0A3Y391</accession>
<name>A0A0A3Y391_BRAJP</name>
<comment type="caution">
    <text evidence="1">The sequence shown here is derived from an EMBL/GenBank/DDBJ whole genome shotgun (WGS) entry which is preliminary data.</text>
</comment>
<evidence type="ECO:0000313" key="1">
    <source>
        <dbReference type="EMBL" id="KGT81100.1"/>
    </source>
</evidence>
<organism evidence="1 2">
    <name type="scientific">Bradyrhizobium japonicum</name>
    <dbReference type="NCBI Taxonomy" id="375"/>
    <lineage>
        <taxon>Bacteria</taxon>
        <taxon>Pseudomonadati</taxon>
        <taxon>Pseudomonadota</taxon>
        <taxon>Alphaproteobacteria</taxon>
        <taxon>Hyphomicrobiales</taxon>
        <taxon>Nitrobacteraceae</taxon>
        <taxon>Bradyrhizobium</taxon>
    </lineage>
</organism>
<dbReference type="AlphaFoldDB" id="A0A0A3Y391"/>
<reference evidence="1 2" key="1">
    <citation type="submission" date="2014-09" db="EMBL/GenBank/DDBJ databases">
        <title>Draft genome of Bradyrhizobium japonicum Is-34.</title>
        <authorList>
            <person name="Tsurumaru H."/>
            <person name="Yamakawa T."/>
            <person name="Hashimoto S."/>
            <person name="Okizaki K."/>
            <person name="Kanesaki Y."/>
            <person name="Yoshikawa H."/>
            <person name="Yajima S."/>
        </authorList>
    </citation>
    <scope>NUCLEOTIDE SEQUENCE [LARGE SCALE GENOMIC DNA]</scope>
    <source>
        <strain evidence="1 2">Is-34</strain>
    </source>
</reference>
<proteinExistence type="predicted"/>
<dbReference type="EMBL" id="JRPN01000003">
    <property type="protein sequence ID" value="KGT81100.1"/>
    <property type="molecule type" value="Genomic_DNA"/>
</dbReference>
<gene>
    <name evidence="1" type="ORF">MA20_06805</name>
</gene>
<protein>
    <submittedName>
        <fullName evidence="1">Uncharacterized protein</fullName>
    </submittedName>
</protein>